<organism evidence="1 2">
    <name type="scientific">Lipomyces kononenkoae</name>
    <name type="common">Yeast</name>
    <dbReference type="NCBI Taxonomy" id="34357"/>
    <lineage>
        <taxon>Eukaryota</taxon>
        <taxon>Fungi</taxon>
        <taxon>Dikarya</taxon>
        <taxon>Ascomycota</taxon>
        <taxon>Saccharomycotina</taxon>
        <taxon>Lipomycetes</taxon>
        <taxon>Lipomycetales</taxon>
        <taxon>Lipomycetaceae</taxon>
        <taxon>Lipomyces</taxon>
    </lineage>
</organism>
<reference evidence="2" key="1">
    <citation type="journal article" date="2024" name="Front. Bioeng. Biotechnol.">
        <title>Genome-scale model development and genomic sequencing of the oleaginous clade Lipomyces.</title>
        <authorList>
            <person name="Czajka J.J."/>
            <person name="Han Y."/>
            <person name="Kim J."/>
            <person name="Mondo S.J."/>
            <person name="Hofstad B.A."/>
            <person name="Robles A."/>
            <person name="Haridas S."/>
            <person name="Riley R."/>
            <person name="LaButti K."/>
            <person name="Pangilinan J."/>
            <person name="Andreopoulos W."/>
            <person name="Lipzen A."/>
            <person name="Yan J."/>
            <person name="Wang M."/>
            <person name="Ng V."/>
            <person name="Grigoriev I.V."/>
            <person name="Spatafora J.W."/>
            <person name="Magnuson J.K."/>
            <person name="Baker S.E."/>
            <person name="Pomraning K.R."/>
        </authorList>
    </citation>
    <scope>NUCLEOTIDE SEQUENCE [LARGE SCALE GENOMIC DNA]</scope>
    <source>
        <strain evidence="2">CBS 7786</strain>
    </source>
</reference>
<dbReference type="EMBL" id="MU971356">
    <property type="protein sequence ID" value="KAK9238480.1"/>
    <property type="molecule type" value="Genomic_DNA"/>
</dbReference>
<sequence>MNSHEDSIVRDDSLLEAIEEHDEGATMTEDDISSVDSSVILAINYKASWLGWAHFNCSEGTLYVVEDMSVNAALVEKYHAGWNIIENLIFQIKPTIILLPARIEESIEEILKAKTHEGFRVEIRPSNEFSHTAAINRILSLKLSHVQDDLSMQFVTPDDVHDMAPAGPRLASKAALLDLSSRINLDKEISLGCAGAVISFSQKLMALEDGLINHNDAPLRINAIETFKMNDVMFVNSDTICSLQIFEDESHPNFHMHGSTNRHKEGLSLFGILNSTVTPFGHQLLKSWFLRPSLSFQVITERHTAVSLFVRQDNAHIAFALKSSLKKIKNIPRLLTSLSMGKATLGDWKAILDFAFSCLKIRASIGDIVHAQNTKVVYEILSTFDQIALKEVCELISNVIDFDMSKIDNRVVVKPTVDHELDQLKRKFDGIEDFLSTVARQIAIDLPQIYSDRINTIYYPQLGYLILVALDEATGDPCCIGENWEYQFRSETYAYFKAPEVRELDETFGDMYGMICDREIEIVHELQVDILKFSEMLITCCKWTAELDCLLSFAEAAQVYHYSRPSMTSDNVIEIKKGRHPLYELSVPSFVENDAYLCGGANEDGEDIVIEGSDDDDERVPSALLLTGANYSGKSVYLKQVALIVYMSHIGSFVPAEFAKIGITDKILTRVMTRETVSIEQSAFMVDLQQVCLALQLCTNRSLFIIDEFGKGTESTDGAGLFGGLLEYLVSPASQRPKVLASTHYHELFENNTLQRLQGLKFTHMQVLIDDDVPQIEDKITYLYRLLPGRSTSSFGIWCAALNGVPEAITARAEELSKILAKGEDLVTVCSKMTNEELKCLEQAELVVRRFLKEEFVVDFTSSLHQKYTPRAKLKKILYGN</sequence>
<proteinExistence type="predicted"/>
<comment type="caution">
    <text evidence="1">The sequence shown here is derived from an EMBL/GenBank/DDBJ whole genome shotgun (WGS) entry which is preliminary data.</text>
</comment>
<keyword evidence="2" id="KW-1185">Reference proteome</keyword>
<evidence type="ECO:0000313" key="2">
    <source>
        <dbReference type="Proteomes" id="UP001433508"/>
    </source>
</evidence>
<accession>A0ACC3T4C2</accession>
<gene>
    <name evidence="1" type="ORF">V1525DRAFT_341642</name>
</gene>
<protein>
    <submittedName>
        <fullName evidence="1">DNA mismatch repair protein MutS</fullName>
    </submittedName>
</protein>
<dbReference type="Proteomes" id="UP001433508">
    <property type="component" value="Unassembled WGS sequence"/>
</dbReference>
<evidence type="ECO:0000313" key="1">
    <source>
        <dbReference type="EMBL" id="KAK9238480.1"/>
    </source>
</evidence>
<name>A0ACC3T4C2_LIPKO</name>